<dbReference type="GO" id="GO:0008551">
    <property type="term" value="F:P-type cadmium transporter activity"/>
    <property type="evidence" value="ECO:0007669"/>
    <property type="project" value="UniProtKB-EC"/>
</dbReference>
<organism evidence="12 13">
    <name type="scientific">Candidatus Mediterraneibacter faecigallinarum</name>
    <dbReference type="NCBI Taxonomy" id="2838669"/>
    <lineage>
        <taxon>Bacteria</taxon>
        <taxon>Bacillati</taxon>
        <taxon>Bacillota</taxon>
        <taxon>Clostridia</taxon>
        <taxon>Lachnospirales</taxon>
        <taxon>Lachnospiraceae</taxon>
        <taxon>Mediterraneibacter</taxon>
    </lineage>
</organism>
<reference evidence="12" key="2">
    <citation type="submission" date="2021-04" db="EMBL/GenBank/DDBJ databases">
        <authorList>
            <person name="Gilroy R."/>
        </authorList>
    </citation>
    <scope>NUCLEOTIDE SEQUENCE</scope>
    <source>
        <strain evidence="12">ChiGjej1B1-1692</strain>
    </source>
</reference>
<evidence type="ECO:0000256" key="9">
    <source>
        <dbReference type="ARBA" id="ARBA00049338"/>
    </source>
</evidence>
<evidence type="ECO:0000256" key="4">
    <source>
        <dbReference type="ARBA" id="ARBA00022692"/>
    </source>
</evidence>
<evidence type="ECO:0000256" key="2">
    <source>
        <dbReference type="ARBA" id="ARBA00006024"/>
    </source>
</evidence>
<dbReference type="EMBL" id="DWWK01000006">
    <property type="protein sequence ID" value="HJC37535.1"/>
    <property type="molecule type" value="Genomic_DNA"/>
</dbReference>
<dbReference type="Gene3D" id="3.40.50.1000">
    <property type="entry name" value="HAD superfamily/HAD-like"/>
    <property type="match status" value="1"/>
</dbReference>
<evidence type="ECO:0000256" key="7">
    <source>
        <dbReference type="ARBA" id="ARBA00023136"/>
    </source>
</evidence>
<keyword evidence="6" id="KW-1133">Transmembrane helix</keyword>
<dbReference type="GO" id="GO:0046872">
    <property type="term" value="F:metal ion binding"/>
    <property type="evidence" value="ECO:0007669"/>
    <property type="project" value="UniProtKB-KW"/>
</dbReference>
<dbReference type="InterPro" id="IPR001757">
    <property type="entry name" value="P_typ_ATPase"/>
</dbReference>
<keyword evidence="5" id="KW-1278">Translocase</keyword>
<dbReference type="InterPro" id="IPR027256">
    <property type="entry name" value="P-typ_ATPase_IB"/>
</dbReference>
<dbReference type="Pfam" id="PF00122">
    <property type="entry name" value="E1-E2_ATPase"/>
    <property type="match status" value="1"/>
</dbReference>
<dbReference type="SFLD" id="SFLDG00002">
    <property type="entry name" value="C1.7:_P-type_atpase_like"/>
    <property type="match status" value="1"/>
</dbReference>
<dbReference type="Pfam" id="PF00702">
    <property type="entry name" value="Hydrolase"/>
    <property type="match status" value="1"/>
</dbReference>
<dbReference type="Proteomes" id="UP000823894">
    <property type="component" value="Unassembled WGS sequence"/>
</dbReference>
<evidence type="ECO:0000256" key="8">
    <source>
        <dbReference type="ARBA" id="ARBA00039103"/>
    </source>
</evidence>
<dbReference type="InterPro" id="IPR059000">
    <property type="entry name" value="ATPase_P-type_domA"/>
</dbReference>
<comment type="subcellular location">
    <subcellularLocation>
        <location evidence="10">Cell membrane</location>
    </subcellularLocation>
    <subcellularLocation>
        <location evidence="1">Membrane</location>
        <topology evidence="1">Multi-pass membrane protein</topology>
    </subcellularLocation>
</comment>
<dbReference type="InterPro" id="IPR044492">
    <property type="entry name" value="P_typ_ATPase_HD_dom"/>
</dbReference>
<name>A0A9D2NUB8_9FIRM</name>
<keyword evidence="10" id="KW-0547">Nucleotide-binding</keyword>
<dbReference type="PANTHER" id="PTHR48085">
    <property type="entry name" value="CADMIUM/ZINC-TRANSPORTING ATPASE HMA2-RELATED"/>
    <property type="match status" value="1"/>
</dbReference>
<dbReference type="SUPFAM" id="SSF81653">
    <property type="entry name" value="Calcium ATPase, transduction domain A"/>
    <property type="match status" value="1"/>
</dbReference>
<dbReference type="PROSITE" id="PS00154">
    <property type="entry name" value="ATPASE_E1_E2"/>
    <property type="match status" value="1"/>
</dbReference>
<evidence type="ECO:0000256" key="1">
    <source>
        <dbReference type="ARBA" id="ARBA00004141"/>
    </source>
</evidence>
<dbReference type="SUPFAM" id="SSF56784">
    <property type="entry name" value="HAD-like"/>
    <property type="match status" value="1"/>
</dbReference>
<evidence type="ECO:0000256" key="6">
    <source>
        <dbReference type="ARBA" id="ARBA00022989"/>
    </source>
</evidence>
<keyword evidence="10" id="KW-1003">Cell membrane</keyword>
<dbReference type="AlphaFoldDB" id="A0A9D2NUB8"/>
<dbReference type="NCBIfam" id="TIGR01525">
    <property type="entry name" value="ATPase-IB_hvy"/>
    <property type="match status" value="1"/>
</dbReference>
<dbReference type="PANTHER" id="PTHR48085:SF5">
    <property type="entry name" value="CADMIUM_ZINC-TRANSPORTING ATPASE HMA4-RELATED"/>
    <property type="match status" value="1"/>
</dbReference>
<dbReference type="InterPro" id="IPR051014">
    <property type="entry name" value="Cation_Transport_ATPase_IB"/>
</dbReference>
<accession>A0A9D2NUB8</accession>
<protein>
    <recommendedName>
        <fullName evidence="8">Cd(2+)-exporting ATPase</fullName>
        <ecNumber evidence="8">7.2.2.21</ecNumber>
    </recommendedName>
</protein>
<dbReference type="GO" id="GO:0005886">
    <property type="term" value="C:plasma membrane"/>
    <property type="evidence" value="ECO:0007669"/>
    <property type="project" value="UniProtKB-SubCell"/>
</dbReference>
<reference evidence="12" key="1">
    <citation type="journal article" date="2021" name="PeerJ">
        <title>Extensive microbial diversity within the chicken gut microbiome revealed by metagenomics and culture.</title>
        <authorList>
            <person name="Gilroy R."/>
            <person name="Ravi A."/>
            <person name="Getino M."/>
            <person name="Pursley I."/>
            <person name="Horton D.L."/>
            <person name="Alikhan N.F."/>
            <person name="Baker D."/>
            <person name="Gharbi K."/>
            <person name="Hall N."/>
            <person name="Watson M."/>
            <person name="Adriaenssens E.M."/>
            <person name="Foster-Nyarko E."/>
            <person name="Jarju S."/>
            <person name="Secka A."/>
            <person name="Antonio M."/>
            <person name="Oren A."/>
            <person name="Chaudhuri R.R."/>
            <person name="La Ragione R."/>
            <person name="Hildebrand F."/>
            <person name="Pallen M.J."/>
        </authorList>
    </citation>
    <scope>NUCLEOTIDE SEQUENCE</scope>
    <source>
        <strain evidence="12">ChiGjej1B1-1692</strain>
    </source>
</reference>
<dbReference type="Gene3D" id="3.40.1110.10">
    <property type="entry name" value="Calcium-transporting ATPase, cytoplasmic domain N"/>
    <property type="match status" value="1"/>
</dbReference>
<comment type="caution">
    <text evidence="12">The sequence shown here is derived from an EMBL/GenBank/DDBJ whole genome shotgun (WGS) entry which is preliminary data.</text>
</comment>
<keyword evidence="4" id="KW-0812">Transmembrane</keyword>
<dbReference type="InterPro" id="IPR008250">
    <property type="entry name" value="ATPase_P-typ_transduc_dom_A_sf"/>
</dbReference>
<comment type="catalytic activity">
    <reaction evidence="9">
        <text>Cd(2+)(in) + ATP + H2O = Cd(2+)(out) + ADP + phosphate + H(+)</text>
        <dbReference type="Rhea" id="RHEA:12132"/>
        <dbReference type="ChEBI" id="CHEBI:15377"/>
        <dbReference type="ChEBI" id="CHEBI:15378"/>
        <dbReference type="ChEBI" id="CHEBI:30616"/>
        <dbReference type="ChEBI" id="CHEBI:43474"/>
        <dbReference type="ChEBI" id="CHEBI:48775"/>
        <dbReference type="ChEBI" id="CHEBI:456216"/>
        <dbReference type="EC" id="7.2.2.21"/>
    </reaction>
</comment>
<dbReference type="InterPro" id="IPR018303">
    <property type="entry name" value="ATPase_P-typ_P_site"/>
</dbReference>
<dbReference type="SFLD" id="SFLDF00027">
    <property type="entry name" value="p-type_atpase"/>
    <property type="match status" value="1"/>
</dbReference>
<feature type="domain" description="P-type ATPase A" evidence="11">
    <location>
        <begin position="193"/>
        <end position="293"/>
    </location>
</feature>
<evidence type="ECO:0000313" key="12">
    <source>
        <dbReference type="EMBL" id="HJC37535.1"/>
    </source>
</evidence>
<dbReference type="PRINTS" id="PR00120">
    <property type="entry name" value="HATPASE"/>
</dbReference>
<dbReference type="Gene3D" id="2.70.150.10">
    <property type="entry name" value="Calcium-transporting ATPase, cytoplasmic transduction domain A"/>
    <property type="match status" value="1"/>
</dbReference>
<dbReference type="GO" id="GO:0016887">
    <property type="term" value="F:ATP hydrolysis activity"/>
    <property type="evidence" value="ECO:0007669"/>
    <property type="project" value="InterPro"/>
</dbReference>
<evidence type="ECO:0000256" key="5">
    <source>
        <dbReference type="ARBA" id="ARBA00022967"/>
    </source>
</evidence>
<dbReference type="InterPro" id="IPR036412">
    <property type="entry name" value="HAD-like_sf"/>
</dbReference>
<proteinExistence type="inferred from homology"/>
<comment type="similarity">
    <text evidence="2 10">Belongs to the cation transport ATPase (P-type) (TC 3.A.3) family. Type IB subfamily.</text>
</comment>
<evidence type="ECO:0000259" key="11">
    <source>
        <dbReference type="Pfam" id="PF00122"/>
    </source>
</evidence>
<dbReference type="SFLD" id="SFLDS00003">
    <property type="entry name" value="Haloacid_Dehalogenase"/>
    <property type="match status" value="1"/>
</dbReference>
<gene>
    <name evidence="12" type="ORF">H9757_00490</name>
</gene>
<evidence type="ECO:0000313" key="13">
    <source>
        <dbReference type="Proteomes" id="UP000823894"/>
    </source>
</evidence>
<sequence>MKFIIKHEIKGRLRIHVVQGRMTCAQADTLCWFLGRQEYVTDAKVYERTADAVICYTGSREEVIAVLKGFSYENTDVPENVLSSSGRELNSSFREQLITRVILHYGGKLIVPYPIRKVWMTFKALRYIWKGLKCLAKRKIEVPVLDATAIGVSVIRGDFDTAGSVMFLLGVGELLEEWTHKKSVGDLARSMSLNVKKVWLKKDDQEILVNASDIQPGDTVVVHMGNVIPFDGEVSGGEGMVNQASLTGESLPVRREKGKTVYAGTVLEEGELEILVKAVSGSTRFEKIVTMIEDSEKLKSALESKAEHLADKLVPYTLLGTGIVGLVTRNVTKALSVLMVDFSCALKLAMPIAVLSAIREAGQHGITVKGGKYLEAVAEADTIVFDKTGTLTKAKPTVKEVVVFGDYPEDESLRIAACLEEHFPHSMAKAVVDAAKKRKLYHEEMHSKVEYIVAHGISSYIGEKKVVIGSSHFVFEDEGCTIRPEMHERFDALPPEYSHLYLAIEQELTAVICVEDPLREEAADMVRMLKSEGMKKVVMMTGDSERAAASVAGRVGVDEYYSEVLPEDKACFVEQEKAAGRKVIMIGDGINDSPALSAADAGIAISDGAEIAREIADITIAADDLRVLITLKQLANAMMKRIQGNYRGIVGINSGLIALGVGGVIQPTTSALLHNTSTLAISLRSMKELLPEKGLKSGEESSKKD</sequence>
<evidence type="ECO:0000256" key="10">
    <source>
        <dbReference type="RuleBase" id="RU362081"/>
    </source>
</evidence>
<keyword evidence="3" id="KW-0104">Cadmium</keyword>
<dbReference type="EC" id="7.2.2.21" evidence="8"/>
<dbReference type="NCBIfam" id="TIGR01494">
    <property type="entry name" value="ATPase_P-type"/>
    <property type="match status" value="1"/>
</dbReference>
<dbReference type="PRINTS" id="PR00119">
    <property type="entry name" value="CATATPASE"/>
</dbReference>
<evidence type="ECO:0000256" key="3">
    <source>
        <dbReference type="ARBA" id="ARBA00022539"/>
    </source>
</evidence>
<keyword evidence="7" id="KW-0472">Membrane</keyword>
<dbReference type="InterPro" id="IPR023299">
    <property type="entry name" value="ATPase_P-typ_cyto_dom_N"/>
</dbReference>
<keyword evidence="10" id="KW-0067">ATP-binding</keyword>
<keyword evidence="10" id="KW-0479">Metal-binding</keyword>
<dbReference type="InterPro" id="IPR023214">
    <property type="entry name" value="HAD_sf"/>
</dbReference>
<dbReference type="GO" id="GO:0005524">
    <property type="term" value="F:ATP binding"/>
    <property type="evidence" value="ECO:0007669"/>
    <property type="project" value="UniProtKB-UniRule"/>
</dbReference>